<keyword evidence="6" id="KW-0456">Lyase</keyword>
<evidence type="ECO:0000256" key="5">
    <source>
        <dbReference type="ARBA" id="ARBA00023232"/>
    </source>
</evidence>
<name>A0A830DB58_9LAMI</name>
<organism evidence="6 7">
    <name type="scientific">Phtheirospermum japonicum</name>
    <dbReference type="NCBI Taxonomy" id="374723"/>
    <lineage>
        <taxon>Eukaryota</taxon>
        <taxon>Viridiplantae</taxon>
        <taxon>Streptophyta</taxon>
        <taxon>Embryophyta</taxon>
        <taxon>Tracheophyta</taxon>
        <taxon>Spermatophyta</taxon>
        <taxon>Magnoliopsida</taxon>
        <taxon>eudicotyledons</taxon>
        <taxon>Gunneridae</taxon>
        <taxon>Pentapetalae</taxon>
        <taxon>asterids</taxon>
        <taxon>lamiids</taxon>
        <taxon>Lamiales</taxon>
        <taxon>Orobanchaceae</taxon>
        <taxon>Orobanchaceae incertae sedis</taxon>
        <taxon>Phtheirospermum</taxon>
    </lineage>
</organism>
<comment type="subunit">
    <text evidence="3">Homotetramer.</text>
</comment>
<dbReference type="Pfam" id="PF00221">
    <property type="entry name" value="Lyase_aromatic"/>
    <property type="match status" value="1"/>
</dbReference>
<keyword evidence="5" id="KW-0585">Phenylalanine catabolism</keyword>
<reference evidence="6" key="1">
    <citation type="submission" date="2020-07" db="EMBL/GenBank/DDBJ databases">
        <title>Ethylene signaling mediates host invasion by parasitic plants.</title>
        <authorList>
            <person name="Yoshida S."/>
        </authorList>
    </citation>
    <scope>NUCLEOTIDE SEQUENCE</scope>
    <source>
        <strain evidence="6">Okayama</strain>
    </source>
</reference>
<feature type="non-terminal residue" evidence="6">
    <location>
        <position position="1"/>
    </location>
</feature>
<evidence type="ECO:0000256" key="2">
    <source>
        <dbReference type="ARBA" id="ARBA00007238"/>
    </source>
</evidence>
<dbReference type="EMBL" id="BMAC01002346">
    <property type="protein sequence ID" value="GFQ07953.1"/>
    <property type="molecule type" value="Genomic_DNA"/>
</dbReference>
<gene>
    <name evidence="6" type="ORF">PHJA_002939300</name>
</gene>
<proteinExistence type="inferred from homology"/>
<dbReference type="Gene3D" id="1.20.200.10">
    <property type="entry name" value="Fumarase/aspartase (Central domain)"/>
    <property type="match status" value="1"/>
</dbReference>
<comment type="function">
    <text evidence="1">This is a key enzyme of plant metabolism catalyzing the first reaction in the biosynthesis from L-phenylalanine of a wide variety of natural products based on the phenylpropane skeleton.</text>
</comment>
<dbReference type="AlphaFoldDB" id="A0A830DB58"/>
<dbReference type="InterPro" id="IPR024083">
    <property type="entry name" value="Fumarase/histidase_N"/>
</dbReference>
<dbReference type="GO" id="GO:0006559">
    <property type="term" value="P:L-phenylalanine catabolic process"/>
    <property type="evidence" value="ECO:0007669"/>
    <property type="project" value="UniProtKB-KW"/>
</dbReference>
<dbReference type="InterPro" id="IPR001106">
    <property type="entry name" value="Aromatic_Lyase"/>
</dbReference>
<dbReference type="PANTHER" id="PTHR10362">
    <property type="entry name" value="HISTIDINE AMMONIA-LYASE"/>
    <property type="match status" value="1"/>
</dbReference>
<accession>A0A830DB58</accession>
<comment type="similarity">
    <text evidence="2">Belongs to the PAL/histidase family.</text>
</comment>
<comment type="caution">
    <text evidence="6">The sequence shown here is derived from an EMBL/GenBank/DDBJ whole genome shotgun (WGS) entry which is preliminary data.</text>
</comment>
<dbReference type="SUPFAM" id="SSF48557">
    <property type="entry name" value="L-aspartase-like"/>
    <property type="match status" value="1"/>
</dbReference>
<evidence type="ECO:0000256" key="3">
    <source>
        <dbReference type="ARBA" id="ARBA00011881"/>
    </source>
</evidence>
<evidence type="ECO:0000313" key="6">
    <source>
        <dbReference type="EMBL" id="GFQ07953.1"/>
    </source>
</evidence>
<evidence type="ECO:0000313" key="7">
    <source>
        <dbReference type="Proteomes" id="UP000653305"/>
    </source>
</evidence>
<dbReference type="GO" id="GO:0045548">
    <property type="term" value="F:phenylalanine ammonia-lyase activity"/>
    <property type="evidence" value="ECO:0007669"/>
    <property type="project" value="UniProtKB-EC"/>
</dbReference>
<evidence type="ECO:0000256" key="4">
    <source>
        <dbReference type="ARBA" id="ARBA00012139"/>
    </source>
</evidence>
<dbReference type="InterPro" id="IPR008948">
    <property type="entry name" value="L-Aspartase-like"/>
</dbReference>
<dbReference type="Proteomes" id="UP000653305">
    <property type="component" value="Unassembled WGS sequence"/>
</dbReference>
<dbReference type="EC" id="4.3.1.24" evidence="4"/>
<evidence type="ECO:0000256" key="1">
    <source>
        <dbReference type="ARBA" id="ARBA00002235"/>
    </source>
</evidence>
<dbReference type="Gene3D" id="1.10.275.10">
    <property type="entry name" value="Fumarase/aspartase (N-terminal domain)"/>
    <property type="match status" value="1"/>
</dbReference>
<protein>
    <recommendedName>
        <fullName evidence="4">phenylalanine ammonia-lyase</fullName>
        <ecNumber evidence="4">4.3.1.24</ecNumber>
    </recommendedName>
</protein>
<keyword evidence="7" id="KW-1185">Reference proteome</keyword>
<dbReference type="OrthoDB" id="1727678at2759"/>
<sequence length="106" mass="11488">LLTGWTNSKAVGPGSEPVNVKQAFKIAGISGGFIELQPKEGLALVNETVLSVVMSAVFAEVMNENPEFTDHLTHKLKHHPRQIEAAAIMEHILNGSSVSSLIPKFW</sequence>